<evidence type="ECO:0000313" key="2">
    <source>
        <dbReference type="Proteomes" id="UP000286931"/>
    </source>
</evidence>
<reference evidence="1 2" key="1">
    <citation type="submission" date="2018-12" db="EMBL/GenBank/DDBJ databases">
        <title>Draft genome sequence of Embleya hyalina NBRC 13850T.</title>
        <authorList>
            <person name="Komaki H."/>
            <person name="Hosoyama A."/>
            <person name="Kimura A."/>
            <person name="Ichikawa N."/>
            <person name="Tamura T."/>
        </authorList>
    </citation>
    <scope>NUCLEOTIDE SEQUENCE [LARGE SCALE GENOMIC DNA]</scope>
    <source>
        <strain evidence="1 2">NBRC 13850</strain>
    </source>
</reference>
<gene>
    <name evidence="1" type="ORF">EHYA_07598</name>
</gene>
<organism evidence="1 2">
    <name type="scientific">Embleya hyalina</name>
    <dbReference type="NCBI Taxonomy" id="516124"/>
    <lineage>
        <taxon>Bacteria</taxon>
        <taxon>Bacillati</taxon>
        <taxon>Actinomycetota</taxon>
        <taxon>Actinomycetes</taxon>
        <taxon>Kitasatosporales</taxon>
        <taxon>Streptomycetaceae</taxon>
        <taxon>Embleya</taxon>
    </lineage>
</organism>
<sequence length="54" mass="5901">MPLSKASSDAYGATAHPVDWETGEVHHYETGELIGYLRGDEFVALRPLAELVCP</sequence>
<accession>A0A401YZ25</accession>
<keyword evidence="2" id="KW-1185">Reference proteome</keyword>
<comment type="caution">
    <text evidence="1">The sequence shown here is derived from an EMBL/GenBank/DDBJ whole genome shotgun (WGS) entry which is preliminary data.</text>
</comment>
<name>A0A401YZ25_9ACTN</name>
<evidence type="ECO:0000313" key="1">
    <source>
        <dbReference type="EMBL" id="GCD99876.1"/>
    </source>
</evidence>
<dbReference type="AlphaFoldDB" id="A0A401YZ25"/>
<dbReference type="EMBL" id="BIFH01000035">
    <property type="protein sequence ID" value="GCD99876.1"/>
    <property type="molecule type" value="Genomic_DNA"/>
</dbReference>
<protein>
    <submittedName>
        <fullName evidence="1">Uncharacterized protein</fullName>
    </submittedName>
</protein>
<proteinExistence type="predicted"/>
<dbReference type="Proteomes" id="UP000286931">
    <property type="component" value="Unassembled WGS sequence"/>
</dbReference>